<proteinExistence type="predicted"/>
<dbReference type="EMBL" id="MU004240">
    <property type="protein sequence ID" value="KAF2665528.1"/>
    <property type="molecule type" value="Genomic_DNA"/>
</dbReference>
<name>A0A6A6U326_9PEZI</name>
<dbReference type="AlphaFoldDB" id="A0A6A6U326"/>
<reference evidence="2" key="1">
    <citation type="journal article" date="2020" name="Stud. Mycol.">
        <title>101 Dothideomycetes genomes: a test case for predicting lifestyles and emergence of pathogens.</title>
        <authorList>
            <person name="Haridas S."/>
            <person name="Albert R."/>
            <person name="Binder M."/>
            <person name="Bloem J."/>
            <person name="Labutti K."/>
            <person name="Salamov A."/>
            <person name="Andreopoulos B."/>
            <person name="Baker S."/>
            <person name="Barry K."/>
            <person name="Bills G."/>
            <person name="Bluhm B."/>
            <person name="Cannon C."/>
            <person name="Castanera R."/>
            <person name="Culley D."/>
            <person name="Daum C."/>
            <person name="Ezra D."/>
            <person name="Gonzalez J."/>
            <person name="Henrissat B."/>
            <person name="Kuo A."/>
            <person name="Liang C."/>
            <person name="Lipzen A."/>
            <person name="Lutzoni F."/>
            <person name="Magnuson J."/>
            <person name="Mondo S."/>
            <person name="Nolan M."/>
            <person name="Ohm R."/>
            <person name="Pangilinan J."/>
            <person name="Park H.-J."/>
            <person name="Ramirez L."/>
            <person name="Alfaro M."/>
            <person name="Sun H."/>
            <person name="Tritt A."/>
            <person name="Yoshinaga Y."/>
            <person name="Zwiers L.-H."/>
            <person name="Turgeon B."/>
            <person name="Goodwin S."/>
            <person name="Spatafora J."/>
            <person name="Crous P."/>
            <person name="Grigoriev I."/>
        </authorList>
    </citation>
    <scope>NUCLEOTIDE SEQUENCE</scope>
    <source>
        <strain evidence="2">CBS 115976</strain>
    </source>
</reference>
<evidence type="ECO:0000313" key="2">
    <source>
        <dbReference type="EMBL" id="KAF2665528.1"/>
    </source>
</evidence>
<feature type="compositionally biased region" description="Acidic residues" evidence="1">
    <location>
        <begin position="295"/>
        <end position="313"/>
    </location>
</feature>
<keyword evidence="3" id="KW-1185">Reference proteome</keyword>
<feature type="region of interest" description="Disordered" evidence="1">
    <location>
        <begin position="818"/>
        <end position="842"/>
    </location>
</feature>
<gene>
    <name evidence="2" type="ORF">BT63DRAFT_459109</name>
</gene>
<accession>A0A6A6U326</accession>
<feature type="region of interest" description="Disordered" evidence="1">
    <location>
        <begin position="688"/>
        <end position="711"/>
    </location>
</feature>
<evidence type="ECO:0000313" key="3">
    <source>
        <dbReference type="Proteomes" id="UP000799302"/>
    </source>
</evidence>
<sequence>MSGKNLEDTQPGALLPVHPADAGQAISTKPGLRSLLLAEGCRLGNSVRRNSIPRIKPSNSDVGPPTPNILINGQETSARIVQHTQTVNNTANLPKAEKCVIFRPITERFTRPLFASHIGVRVKSQLTFRDEEEKTSCYAKLQKFAEHVDKNSLGLFRGHGKPTLSFDLVSVEGLPSYEKQPCIMIRGLKSTKDIAYFHGFMSIKAVRSVYIPLKLCYDPSRLRRPASNEYEVSSTTADKTLCGQLIQHRTEHGNSTSTIGGIIEVDGKYLALTTAHEASQNTLASLRSSPTTDMLLDDWSSDDDDSDDDEEDLEGQRALILNNEVWKQQKQNRYVTQESNPEVIEIESPLSIFLEQPMAENANTSDWRLHPIAAKDIRPNLLEIGDVQKYTSSIEPSPKSENVYIQCGKSGQLTGEISPNLSFLKPSPDKPSLLCWMVVLSIGNTLNTGDSGSWVIGESGNNVFGHIVACTGKVCYLIPMHDIMKSINELLKPTFAPRLAQPYYTLAITAYHLFQSDVTKHQTRAVTLATQAASSNVQSKILETNDHNGPALTVTAESDIARKILAELICICGPTFGSAIDKPAGWLQTHSKDIVKASRLFGTSYSGEQYLECLRLFAAINRNLPTTCSKSLLSVLAGDDWFNLRVPARLTATPTKFDLTSHILPSMPSAVFPATLDPVLQTDDTRSRKIAESSAVGEGQPEFHSASRNTNEMKKRVDEYLRRSVPVWAQRVFRRLVPRKTERSNLQQATEHGEDKRLVHRQAEIVEPQRAPQNPARELSELEIQQTVALIPASSSPGRLNKDSRYQVDSDSLSHASIQPFNRFNGAPSQKLEQHTSTQTDDTSTFTWGAMDFEIDPFSQNHSLPPLLSVGLDIRYVGGMAGANSEDIPEDIPEANFEDVPESALDDDEALMSVISQSNLG</sequence>
<evidence type="ECO:0000256" key="1">
    <source>
        <dbReference type="SAM" id="MobiDB-lite"/>
    </source>
</evidence>
<organism evidence="2 3">
    <name type="scientific">Microthyrium microscopicum</name>
    <dbReference type="NCBI Taxonomy" id="703497"/>
    <lineage>
        <taxon>Eukaryota</taxon>
        <taxon>Fungi</taxon>
        <taxon>Dikarya</taxon>
        <taxon>Ascomycota</taxon>
        <taxon>Pezizomycotina</taxon>
        <taxon>Dothideomycetes</taxon>
        <taxon>Dothideomycetes incertae sedis</taxon>
        <taxon>Microthyriales</taxon>
        <taxon>Microthyriaceae</taxon>
        <taxon>Microthyrium</taxon>
    </lineage>
</organism>
<feature type="region of interest" description="Disordered" evidence="1">
    <location>
        <begin position="294"/>
        <end position="313"/>
    </location>
</feature>
<dbReference type="Proteomes" id="UP000799302">
    <property type="component" value="Unassembled WGS sequence"/>
</dbReference>
<dbReference type="OrthoDB" id="5428490at2759"/>
<protein>
    <submittedName>
        <fullName evidence="2">Uncharacterized protein</fullName>
    </submittedName>
</protein>